<comment type="caution">
    <text evidence="2">The sequence shown here is derived from an EMBL/GenBank/DDBJ whole genome shotgun (WGS) entry which is preliminary data.</text>
</comment>
<gene>
    <name evidence="2" type="ORF">ARB_03445</name>
</gene>
<evidence type="ECO:0000256" key="1">
    <source>
        <dbReference type="SAM" id="Phobius"/>
    </source>
</evidence>
<organism evidence="2 3">
    <name type="scientific">Arthroderma benhamiae (strain ATCC MYA-4681 / CBS 112371)</name>
    <name type="common">Trichophyton mentagrophytes</name>
    <dbReference type="NCBI Taxonomy" id="663331"/>
    <lineage>
        <taxon>Eukaryota</taxon>
        <taxon>Fungi</taxon>
        <taxon>Dikarya</taxon>
        <taxon>Ascomycota</taxon>
        <taxon>Pezizomycotina</taxon>
        <taxon>Eurotiomycetes</taxon>
        <taxon>Eurotiomycetidae</taxon>
        <taxon>Onygenales</taxon>
        <taxon>Arthrodermataceae</taxon>
        <taxon>Trichophyton</taxon>
    </lineage>
</organism>
<keyword evidence="1" id="KW-1133">Transmembrane helix</keyword>
<evidence type="ECO:0000313" key="2">
    <source>
        <dbReference type="EMBL" id="EFE30103.1"/>
    </source>
</evidence>
<evidence type="ECO:0000313" key="3">
    <source>
        <dbReference type="Proteomes" id="UP000008866"/>
    </source>
</evidence>
<dbReference type="GeneID" id="9524856"/>
<proteinExistence type="predicted"/>
<keyword evidence="1" id="KW-0812">Transmembrane</keyword>
<name>D4B4Q5_ARTBC</name>
<accession>D4B4Q5</accession>
<dbReference type="HOGENOM" id="CLU_2385714_0_0_1"/>
<keyword evidence="3" id="KW-1185">Reference proteome</keyword>
<feature type="transmembrane region" description="Helical" evidence="1">
    <location>
        <begin position="16"/>
        <end position="44"/>
    </location>
</feature>
<feature type="transmembrane region" description="Helical" evidence="1">
    <location>
        <begin position="65"/>
        <end position="87"/>
    </location>
</feature>
<keyword evidence="1" id="KW-0472">Membrane</keyword>
<dbReference type="AlphaFoldDB" id="D4B4Q5"/>
<dbReference type="KEGG" id="abe:ARB_03445"/>
<dbReference type="EMBL" id="ABSU01000034">
    <property type="protein sequence ID" value="EFE30103.1"/>
    <property type="molecule type" value="Genomic_DNA"/>
</dbReference>
<protein>
    <submittedName>
        <fullName evidence="2">Uncharacterized protein</fullName>
    </submittedName>
</protein>
<dbReference type="RefSeq" id="XP_003010743.1">
    <property type="nucleotide sequence ID" value="XM_003010697.1"/>
</dbReference>
<dbReference type="Proteomes" id="UP000008866">
    <property type="component" value="Unassembled WGS sequence"/>
</dbReference>
<reference evidence="3" key="1">
    <citation type="journal article" date="2011" name="Genome Biol.">
        <title>Comparative and functional genomics provide insights into the pathogenicity of dermatophytic fungi.</title>
        <authorList>
            <person name="Burmester A."/>
            <person name="Shelest E."/>
            <person name="Gloeckner G."/>
            <person name="Heddergott C."/>
            <person name="Schindler S."/>
            <person name="Staib P."/>
            <person name="Heidel A."/>
            <person name="Felder M."/>
            <person name="Petzold A."/>
            <person name="Szafranski K."/>
            <person name="Feuermann M."/>
            <person name="Pedruzzi I."/>
            <person name="Priebe S."/>
            <person name="Groth M."/>
            <person name="Winkler R."/>
            <person name="Li W."/>
            <person name="Kniemeyer O."/>
            <person name="Schroeckh V."/>
            <person name="Hertweck C."/>
            <person name="Hube B."/>
            <person name="White T.C."/>
            <person name="Platzer M."/>
            <person name="Guthke R."/>
            <person name="Heitman J."/>
            <person name="Woestemeyer J."/>
            <person name="Zipfel P.F."/>
            <person name="Monod M."/>
            <person name="Brakhage A.A."/>
        </authorList>
    </citation>
    <scope>NUCLEOTIDE SEQUENCE [LARGE SCALE GENOMIC DNA]</scope>
    <source>
        <strain evidence="3">ATCC MYA-4681 / CBS 112371</strain>
    </source>
</reference>
<sequence length="94" mass="10749">MAVYTIQYPVLCTPGFIFISPILLLSAGCFFTAFWSHLLLIFIFPRHVTRMSFFLFWEEKEKKMARALSCPLLVFSSASLSTSSPIMPFVNFTP</sequence>